<dbReference type="PANTHER" id="PTHR43126">
    <property type="entry name" value="D-ALANYL-D-ALANINE DIPEPTIDASE"/>
    <property type="match status" value="1"/>
</dbReference>
<evidence type="ECO:0000256" key="6">
    <source>
        <dbReference type="ARBA" id="ARBA00022997"/>
    </source>
</evidence>
<comment type="similarity">
    <text evidence="9 10">Belongs to the peptidase M15D family.</text>
</comment>
<dbReference type="PATRIC" id="fig|448.7.peg.2599"/>
<evidence type="ECO:0000256" key="11">
    <source>
        <dbReference type="SAM" id="SignalP"/>
    </source>
</evidence>
<feature type="binding site" evidence="9">
    <location>
        <position position="223"/>
    </location>
    <ligand>
        <name>Zn(2+)</name>
        <dbReference type="ChEBI" id="CHEBI:29105"/>
        <note>catalytic</note>
    </ligand>
</feature>
<comment type="catalytic activity">
    <reaction evidence="1 9 10">
        <text>D-alanyl-D-alanine + H2O = 2 D-alanine</text>
        <dbReference type="Rhea" id="RHEA:20661"/>
        <dbReference type="ChEBI" id="CHEBI:15377"/>
        <dbReference type="ChEBI" id="CHEBI:57416"/>
        <dbReference type="ChEBI" id="CHEBI:57822"/>
        <dbReference type="EC" id="3.4.13.22"/>
    </reaction>
</comment>
<feature type="binding site" evidence="9">
    <location>
        <position position="134"/>
    </location>
    <ligand>
        <name>Zn(2+)</name>
        <dbReference type="ChEBI" id="CHEBI:29105"/>
        <note>catalytic</note>
    </ligand>
</feature>
<keyword evidence="11" id="KW-0732">Signal</keyword>
<keyword evidence="6 9" id="KW-0224">Dipeptidase</keyword>
<dbReference type="STRING" id="448.Lery_2474"/>
<evidence type="ECO:0000313" key="12">
    <source>
        <dbReference type="EMBL" id="KTC94307.1"/>
    </source>
</evidence>
<dbReference type="GO" id="GO:0006508">
    <property type="term" value="P:proteolysis"/>
    <property type="evidence" value="ECO:0007669"/>
    <property type="project" value="UniProtKB-KW"/>
</dbReference>
<keyword evidence="2 9" id="KW-0645">Protease</keyword>
<reference evidence="12 13" key="1">
    <citation type="submission" date="2015-11" db="EMBL/GenBank/DDBJ databases">
        <title>Genomic analysis of 38 Legionella species identifies large and diverse effector repertoires.</title>
        <authorList>
            <person name="Burstein D."/>
            <person name="Amaro F."/>
            <person name="Zusman T."/>
            <person name="Lifshitz Z."/>
            <person name="Cohen O."/>
            <person name="Gilbert J.A."/>
            <person name="Pupko T."/>
            <person name="Shuman H.A."/>
            <person name="Segal G."/>
        </authorList>
    </citation>
    <scope>NUCLEOTIDE SEQUENCE [LARGE SCALE GENOMIC DNA]</scope>
    <source>
        <strain evidence="12 13">SE-32A-C8</strain>
    </source>
</reference>
<dbReference type="HAMAP" id="MF_01924">
    <property type="entry name" value="A_A_dipeptidase"/>
    <property type="match status" value="1"/>
</dbReference>
<dbReference type="EC" id="3.4.13.22" evidence="9 10"/>
<gene>
    <name evidence="9 12" type="primary">ddpX</name>
    <name evidence="12" type="ORF">Lery_2474</name>
</gene>
<feature type="active site" description="Proton donor/acceptor" evidence="9">
    <location>
        <position position="220"/>
    </location>
</feature>
<dbReference type="RefSeq" id="WP_058527569.1">
    <property type="nucleotide sequence ID" value="NZ_CAAAHY010000003.1"/>
</dbReference>
<dbReference type="EMBL" id="LNYA01000034">
    <property type="protein sequence ID" value="KTC94307.1"/>
    <property type="molecule type" value="Genomic_DNA"/>
</dbReference>
<comment type="function">
    <text evidence="9 10">Catalyzes hydrolysis of the D-alanyl-D-alanine dipeptide.</text>
</comment>
<dbReference type="PANTHER" id="PTHR43126:SF1">
    <property type="entry name" value="D-ALANYL-D-ALANINE DIPEPTIDASE"/>
    <property type="match status" value="1"/>
</dbReference>
<name>A0A0W0TFE6_LEGER</name>
<dbReference type="OrthoDB" id="9801430at2"/>
<dbReference type="CDD" id="cd14817">
    <property type="entry name" value="D-Ala-D-Ala_dipeptidase_VanX"/>
    <property type="match status" value="1"/>
</dbReference>
<evidence type="ECO:0000256" key="9">
    <source>
        <dbReference type="HAMAP-Rule" id="MF_01924"/>
    </source>
</evidence>
<accession>A0A0W0TFE6</accession>
<dbReference type="PIRSF" id="PIRSF026671">
    <property type="entry name" value="AA_dipeptidase"/>
    <property type="match status" value="1"/>
</dbReference>
<evidence type="ECO:0000256" key="1">
    <source>
        <dbReference type="ARBA" id="ARBA00001362"/>
    </source>
</evidence>
<evidence type="ECO:0000256" key="10">
    <source>
        <dbReference type="PIRNR" id="PIRNR026671"/>
    </source>
</evidence>
<keyword evidence="8 10" id="KW-0961">Cell wall biogenesis/degradation</keyword>
<sequence length="241" mass="27908">MRPRLIILLTCAWTTAVSALPSGFVYLNQVSPDIIEELRYASADNFTGQRVPGYQAGRCILTREAAEQLALVEQTALKNGYTLKVYDCYRPRRAVKAFYQWSQSNDTRTKPYYYPREAKDTLFAKGYISLASGHSRGSTVDLSLVKLTERGRYPQKASAACYSQTTQHINDDSINTGTRFDCLDKSAHVFYPELTASQRRNRLLLRQWMMAHGFSPYRKEWWHFTLKQEPYPRTYFDFPVH</sequence>
<keyword evidence="13" id="KW-1185">Reference proteome</keyword>
<evidence type="ECO:0000313" key="13">
    <source>
        <dbReference type="Proteomes" id="UP000054773"/>
    </source>
</evidence>
<dbReference type="GO" id="GO:0008237">
    <property type="term" value="F:metallopeptidase activity"/>
    <property type="evidence" value="ECO:0007669"/>
    <property type="project" value="UniProtKB-KW"/>
</dbReference>
<feature type="site" description="Transition state stabilizer" evidence="9">
    <location>
        <position position="90"/>
    </location>
</feature>
<evidence type="ECO:0000256" key="8">
    <source>
        <dbReference type="ARBA" id="ARBA00023316"/>
    </source>
</evidence>
<protein>
    <recommendedName>
        <fullName evidence="9 10">D-alanyl-D-alanine dipeptidase</fullName>
        <shortName evidence="9 10">D-Ala-D-Ala dipeptidase</shortName>
        <ecNumber evidence="9 10">3.4.13.22</ecNumber>
    </recommendedName>
</protein>
<evidence type="ECO:0000256" key="4">
    <source>
        <dbReference type="ARBA" id="ARBA00022801"/>
    </source>
</evidence>
<feature type="signal peptide" evidence="11">
    <location>
        <begin position="1"/>
        <end position="19"/>
    </location>
</feature>
<comment type="cofactor">
    <cofactor evidence="9">
        <name>Zn(2+)</name>
        <dbReference type="ChEBI" id="CHEBI:29105"/>
    </cofactor>
    <text evidence="9">Binds 1 zinc ion per subunit.</text>
</comment>
<feature type="binding site" evidence="9">
    <location>
        <position position="141"/>
    </location>
    <ligand>
        <name>Zn(2+)</name>
        <dbReference type="ChEBI" id="CHEBI:29105"/>
        <note>catalytic</note>
    </ligand>
</feature>
<dbReference type="SUPFAM" id="SSF55166">
    <property type="entry name" value="Hedgehog/DD-peptidase"/>
    <property type="match status" value="1"/>
</dbReference>
<dbReference type="InterPro" id="IPR000755">
    <property type="entry name" value="A_A_dipeptidase"/>
</dbReference>
<proteinExistence type="inferred from homology"/>
<evidence type="ECO:0000256" key="5">
    <source>
        <dbReference type="ARBA" id="ARBA00022833"/>
    </source>
</evidence>
<dbReference type="GO" id="GO:0071555">
    <property type="term" value="P:cell wall organization"/>
    <property type="evidence" value="ECO:0007669"/>
    <property type="project" value="UniProtKB-KW"/>
</dbReference>
<keyword evidence="7 9" id="KW-0482">Metalloprotease</keyword>
<dbReference type="AlphaFoldDB" id="A0A0W0TFE6"/>
<dbReference type="Proteomes" id="UP000054773">
    <property type="component" value="Unassembled WGS sequence"/>
</dbReference>
<evidence type="ECO:0000256" key="3">
    <source>
        <dbReference type="ARBA" id="ARBA00022723"/>
    </source>
</evidence>
<dbReference type="InterPro" id="IPR009045">
    <property type="entry name" value="Zn_M74/Hedgehog-like"/>
</dbReference>
<keyword evidence="3 9" id="KW-0479">Metal-binding</keyword>
<organism evidence="12 13">
    <name type="scientific">Legionella erythra</name>
    <dbReference type="NCBI Taxonomy" id="448"/>
    <lineage>
        <taxon>Bacteria</taxon>
        <taxon>Pseudomonadati</taxon>
        <taxon>Pseudomonadota</taxon>
        <taxon>Gammaproteobacteria</taxon>
        <taxon>Legionellales</taxon>
        <taxon>Legionellaceae</taxon>
        <taxon>Legionella</taxon>
    </lineage>
</organism>
<evidence type="ECO:0000256" key="2">
    <source>
        <dbReference type="ARBA" id="ARBA00022670"/>
    </source>
</evidence>
<keyword evidence="5 9" id="KW-0862">Zinc</keyword>
<dbReference type="GO" id="GO:0160237">
    <property type="term" value="F:D-Ala-D-Ala dipeptidase activity"/>
    <property type="evidence" value="ECO:0007669"/>
    <property type="project" value="UniProtKB-EC"/>
</dbReference>
<keyword evidence="4 9" id="KW-0378">Hydrolase</keyword>
<dbReference type="Pfam" id="PF01427">
    <property type="entry name" value="Peptidase_M15"/>
    <property type="match status" value="2"/>
</dbReference>
<dbReference type="Gene3D" id="3.30.1380.10">
    <property type="match status" value="1"/>
</dbReference>
<comment type="caution">
    <text evidence="12">The sequence shown here is derived from an EMBL/GenBank/DDBJ whole genome shotgun (WGS) entry which is preliminary data.</text>
</comment>
<feature type="chain" id="PRO_5006912973" description="D-alanyl-D-alanine dipeptidase" evidence="11">
    <location>
        <begin position="20"/>
        <end position="241"/>
    </location>
</feature>
<dbReference type="GO" id="GO:0008270">
    <property type="term" value="F:zinc ion binding"/>
    <property type="evidence" value="ECO:0007669"/>
    <property type="project" value="UniProtKB-UniRule"/>
</dbReference>
<evidence type="ECO:0000256" key="7">
    <source>
        <dbReference type="ARBA" id="ARBA00023049"/>
    </source>
</evidence>